<evidence type="ECO:0000313" key="1">
    <source>
        <dbReference type="EMBL" id="KAJ8332043.1"/>
    </source>
</evidence>
<name>A0A9Q1E4H5_SYNKA</name>
<dbReference type="Proteomes" id="UP001152622">
    <property type="component" value="Unassembled WGS sequence"/>
</dbReference>
<dbReference type="EMBL" id="JAINUF010000054">
    <property type="protein sequence ID" value="KAJ8332043.1"/>
    <property type="molecule type" value="Genomic_DNA"/>
</dbReference>
<evidence type="ECO:0000313" key="2">
    <source>
        <dbReference type="Proteomes" id="UP001152622"/>
    </source>
</evidence>
<accession>A0A9Q1E4H5</accession>
<reference evidence="1" key="1">
    <citation type="journal article" date="2023" name="Science">
        <title>Genome structures resolve the early diversification of teleost fishes.</title>
        <authorList>
            <person name="Parey E."/>
            <person name="Louis A."/>
            <person name="Montfort J."/>
            <person name="Bouchez O."/>
            <person name="Roques C."/>
            <person name="Iampietro C."/>
            <person name="Lluch J."/>
            <person name="Castinel A."/>
            <person name="Donnadieu C."/>
            <person name="Desvignes T."/>
            <person name="Floi Bucao C."/>
            <person name="Jouanno E."/>
            <person name="Wen M."/>
            <person name="Mejri S."/>
            <person name="Dirks R."/>
            <person name="Jansen H."/>
            <person name="Henkel C."/>
            <person name="Chen W.J."/>
            <person name="Zahm M."/>
            <person name="Cabau C."/>
            <person name="Klopp C."/>
            <person name="Thompson A.W."/>
            <person name="Robinson-Rechavi M."/>
            <person name="Braasch I."/>
            <person name="Lecointre G."/>
            <person name="Bobe J."/>
            <person name="Postlethwait J.H."/>
            <person name="Berthelot C."/>
            <person name="Roest Crollius H."/>
            <person name="Guiguen Y."/>
        </authorList>
    </citation>
    <scope>NUCLEOTIDE SEQUENCE</scope>
    <source>
        <strain evidence="1">WJC10195</strain>
    </source>
</reference>
<comment type="caution">
    <text evidence="1">The sequence shown here is derived from an EMBL/GenBank/DDBJ whole genome shotgun (WGS) entry which is preliminary data.</text>
</comment>
<keyword evidence="2" id="KW-1185">Reference proteome</keyword>
<dbReference type="AlphaFoldDB" id="A0A9Q1E4H5"/>
<protein>
    <submittedName>
        <fullName evidence="1">Uncharacterized protein</fullName>
    </submittedName>
</protein>
<proteinExistence type="predicted"/>
<sequence length="111" mass="12286">MRHKSVASPRECLVSFANASPDGRGFFSDGAARERFHRTRRLIIALSGCTDKKLGNINYHLQIYTYAAEGSCCAQPDRRDVKFTCGERHGMVDALTRVGNTRLPGHFGTIA</sequence>
<gene>
    <name evidence="1" type="ORF">SKAU_G00429810</name>
</gene>
<organism evidence="1 2">
    <name type="scientific">Synaphobranchus kaupii</name>
    <name type="common">Kaup's arrowtooth eel</name>
    <dbReference type="NCBI Taxonomy" id="118154"/>
    <lineage>
        <taxon>Eukaryota</taxon>
        <taxon>Metazoa</taxon>
        <taxon>Chordata</taxon>
        <taxon>Craniata</taxon>
        <taxon>Vertebrata</taxon>
        <taxon>Euteleostomi</taxon>
        <taxon>Actinopterygii</taxon>
        <taxon>Neopterygii</taxon>
        <taxon>Teleostei</taxon>
        <taxon>Anguilliformes</taxon>
        <taxon>Synaphobranchidae</taxon>
        <taxon>Synaphobranchus</taxon>
    </lineage>
</organism>